<dbReference type="PRINTS" id="PR00364">
    <property type="entry name" value="DISEASERSIST"/>
</dbReference>
<dbReference type="InterPro" id="IPR002182">
    <property type="entry name" value="NB-ARC"/>
</dbReference>
<evidence type="ECO:0000313" key="5">
    <source>
        <dbReference type="Proteomes" id="UP001151529"/>
    </source>
</evidence>
<dbReference type="Proteomes" id="UP001151529">
    <property type="component" value="Chromosome 19"/>
</dbReference>
<evidence type="ECO:0000313" key="4">
    <source>
        <dbReference type="EMBL" id="KAJ6697241.1"/>
    </source>
</evidence>
<dbReference type="SUPFAM" id="SSF52540">
    <property type="entry name" value="P-loop containing nucleoside triphosphate hydrolases"/>
    <property type="match status" value="1"/>
</dbReference>
<reference evidence="4" key="2">
    <citation type="journal article" date="2023" name="Int. J. Mol. Sci.">
        <title>De Novo Assembly and Annotation of 11 Diverse Shrub Willow (Salix) Genomes Reveals Novel Gene Organization in Sex-Linked Regions.</title>
        <authorList>
            <person name="Hyden B."/>
            <person name="Feng K."/>
            <person name="Yates T.B."/>
            <person name="Jawdy S."/>
            <person name="Cereghino C."/>
            <person name="Smart L.B."/>
            <person name="Muchero W."/>
        </authorList>
    </citation>
    <scope>NUCLEOTIDE SEQUENCE [LARGE SCALE GENOMIC DNA]</scope>
    <source>
        <tissue evidence="4">Shoot tip</tissue>
    </source>
</reference>
<feature type="chain" id="PRO_5040492914" description="NB-ARC domain-containing protein" evidence="2">
    <location>
        <begin position="23"/>
        <end position="279"/>
    </location>
</feature>
<feature type="domain" description="NB-ARC" evidence="3">
    <location>
        <begin position="151"/>
        <end position="259"/>
    </location>
</feature>
<evidence type="ECO:0000256" key="2">
    <source>
        <dbReference type="SAM" id="SignalP"/>
    </source>
</evidence>
<dbReference type="PANTHER" id="PTHR36766:SF30">
    <property type="entry name" value="TIR-NBS TYPE DISEASE RESISTANCE PROTEIN-RELATED"/>
    <property type="match status" value="1"/>
</dbReference>
<protein>
    <recommendedName>
        <fullName evidence="3">NB-ARC domain-containing protein</fullName>
    </recommendedName>
</protein>
<keyword evidence="5" id="KW-1185">Reference proteome</keyword>
<dbReference type="PANTHER" id="PTHR36766">
    <property type="entry name" value="PLANT BROAD-SPECTRUM MILDEW RESISTANCE PROTEIN RPW8"/>
    <property type="match status" value="1"/>
</dbReference>
<comment type="caution">
    <text evidence="4">The sequence shown here is derived from an EMBL/GenBank/DDBJ whole genome shotgun (WGS) entry which is preliminary data.</text>
</comment>
<dbReference type="AlphaFoldDB" id="A0A9Q0PZL6"/>
<name>A0A9Q0PZL6_SALVM</name>
<dbReference type="Pfam" id="PF00931">
    <property type="entry name" value="NB-ARC"/>
    <property type="match status" value="1"/>
</dbReference>
<dbReference type="GO" id="GO:0043531">
    <property type="term" value="F:ADP binding"/>
    <property type="evidence" value="ECO:0007669"/>
    <property type="project" value="InterPro"/>
</dbReference>
<evidence type="ECO:0000256" key="1">
    <source>
        <dbReference type="ARBA" id="ARBA00022821"/>
    </source>
</evidence>
<reference evidence="4" key="1">
    <citation type="submission" date="2022-11" db="EMBL/GenBank/DDBJ databases">
        <authorList>
            <person name="Hyden B.L."/>
            <person name="Feng K."/>
            <person name="Yates T."/>
            <person name="Jawdy S."/>
            <person name="Smart L.B."/>
            <person name="Muchero W."/>
        </authorList>
    </citation>
    <scope>NUCLEOTIDE SEQUENCE</scope>
    <source>
        <tissue evidence="4">Shoot tip</tissue>
    </source>
</reference>
<evidence type="ECO:0000259" key="3">
    <source>
        <dbReference type="Pfam" id="PF00931"/>
    </source>
</evidence>
<dbReference type="OrthoDB" id="1896560at2759"/>
<keyword evidence="2" id="KW-0732">Signal</keyword>
<dbReference type="InterPro" id="IPR027417">
    <property type="entry name" value="P-loop_NTPase"/>
</dbReference>
<gene>
    <name evidence="4" type="ORF">OIU85_003594</name>
</gene>
<accession>A0A9Q0PZL6</accession>
<organism evidence="4 5">
    <name type="scientific">Salix viminalis</name>
    <name type="common">Common osier</name>
    <name type="synonym">Basket willow</name>
    <dbReference type="NCBI Taxonomy" id="40686"/>
    <lineage>
        <taxon>Eukaryota</taxon>
        <taxon>Viridiplantae</taxon>
        <taxon>Streptophyta</taxon>
        <taxon>Embryophyta</taxon>
        <taxon>Tracheophyta</taxon>
        <taxon>Spermatophyta</taxon>
        <taxon>Magnoliopsida</taxon>
        <taxon>eudicotyledons</taxon>
        <taxon>Gunneridae</taxon>
        <taxon>Pentapetalae</taxon>
        <taxon>rosids</taxon>
        <taxon>fabids</taxon>
        <taxon>Malpighiales</taxon>
        <taxon>Salicaceae</taxon>
        <taxon>Saliceae</taxon>
        <taxon>Salix</taxon>
    </lineage>
</organism>
<proteinExistence type="predicted"/>
<sequence>MARFLLITYALDLALMKLGLFGFEVTDPRYRVVRSVKALKEVLPSVQALIQDTEERVMASRLSGDFSALQKHVDFIEDSLDQLAIPGDLHPELEMLWRRGYWNLKRLLDVLNRISQSLEEIRSNRQQVESPGLGVISDDVKIVGRGDVVLKIVEYLMLLTNKQLLLVYPIVGMAGLGKTALARSVCEAVSEGQLFDETVWISVSDNFEELTVLREMLKALGEHMAGGADSKGETLEHLSKELQGKRFLLVLDDVWNEDVKKCSETVFCVLLNLISGFYC</sequence>
<dbReference type="Gene3D" id="3.40.50.300">
    <property type="entry name" value="P-loop containing nucleotide triphosphate hydrolases"/>
    <property type="match status" value="1"/>
</dbReference>
<feature type="signal peptide" evidence="2">
    <location>
        <begin position="1"/>
        <end position="22"/>
    </location>
</feature>
<keyword evidence="1" id="KW-0611">Plant defense</keyword>
<dbReference type="GO" id="GO:0006952">
    <property type="term" value="P:defense response"/>
    <property type="evidence" value="ECO:0007669"/>
    <property type="project" value="UniProtKB-KW"/>
</dbReference>
<dbReference type="EMBL" id="JAPFFL010000010">
    <property type="protein sequence ID" value="KAJ6697241.1"/>
    <property type="molecule type" value="Genomic_DNA"/>
</dbReference>